<dbReference type="RefSeq" id="WP_064665520.1">
    <property type="nucleotide sequence ID" value="NZ_BDDT01000002.1"/>
</dbReference>
<dbReference type="Proteomes" id="UP000707245">
    <property type="component" value="Unassembled WGS sequence"/>
</dbReference>
<evidence type="ECO:0008006" key="4">
    <source>
        <dbReference type="Google" id="ProtNLM"/>
    </source>
</evidence>
<sequence>MKQLIAAFSLMFLIISATVLASQSNVKFAQLDTNKDGQISLLEAKQNDALLKQFTDLDENNDELLSEQEFSKFKI</sequence>
<name>A0ABR9FK08_9GAMM</name>
<evidence type="ECO:0000256" key="1">
    <source>
        <dbReference type="SAM" id="SignalP"/>
    </source>
</evidence>
<dbReference type="InterPro" id="IPR011992">
    <property type="entry name" value="EF-hand-dom_pair"/>
</dbReference>
<keyword evidence="1" id="KW-0732">Signal</keyword>
<keyword evidence="3" id="KW-1185">Reference proteome</keyword>
<proteinExistence type="predicted"/>
<evidence type="ECO:0000313" key="3">
    <source>
        <dbReference type="Proteomes" id="UP000707245"/>
    </source>
</evidence>
<dbReference type="Gene3D" id="1.10.238.10">
    <property type="entry name" value="EF-hand"/>
    <property type="match status" value="1"/>
</dbReference>
<comment type="caution">
    <text evidence="2">The sequence shown here is derived from an EMBL/GenBank/DDBJ whole genome shotgun (WGS) entry which is preliminary data.</text>
</comment>
<gene>
    <name evidence="2" type="ORF">EI167_06780</name>
</gene>
<feature type="signal peptide" evidence="1">
    <location>
        <begin position="1"/>
        <end position="21"/>
    </location>
</feature>
<organism evidence="2 3">
    <name type="scientific">Pseudoalteromonas prydzensis</name>
    <dbReference type="NCBI Taxonomy" id="182141"/>
    <lineage>
        <taxon>Bacteria</taxon>
        <taxon>Pseudomonadati</taxon>
        <taxon>Pseudomonadota</taxon>
        <taxon>Gammaproteobacteria</taxon>
        <taxon>Alteromonadales</taxon>
        <taxon>Pseudoalteromonadaceae</taxon>
        <taxon>Pseudoalteromonas</taxon>
    </lineage>
</organism>
<feature type="chain" id="PRO_5047366792" description="EF-hand domain-containing protein" evidence="1">
    <location>
        <begin position="22"/>
        <end position="75"/>
    </location>
</feature>
<dbReference type="SUPFAM" id="SSF47473">
    <property type="entry name" value="EF-hand"/>
    <property type="match status" value="1"/>
</dbReference>
<dbReference type="EMBL" id="RRZA01000015">
    <property type="protein sequence ID" value="MBE0457161.1"/>
    <property type="molecule type" value="Genomic_DNA"/>
</dbReference>
<protein>
    <recommendedName>
        <fullName evidence="4">EF-hand domain-containing protein</fullName>
    </recommendedName>
</protein>
<reference evidence="2 3" key="1">
    <citation type="submission" date="2020-07" db="EMBL/GenBank/DDBJ databases">
        <title>Halophilic bacteria isolated from french cheeses.</title>
        <authorList>
            <person name="Kothe C.I."/>
            <person name="Farah-Kraiem B."/>
            <person name="Renault P."/>
            <person name="Dridi B."/>
        </authorList>
    </citation>
    <scope>NUCLEOTIDE SEQUENCE [LARGE SCALE GENOMIC DNA]</scope>
    <source>
        <strain evidence="2 3">FME14</strain>
    </source>
</reference>
<accession>A0ABR9FK08</accession>
<dbReference type="GeneID" id="303292642"/>
<evidence type="ECO:0000313" key="2">
    <source>
        <dbReference type="EMBL" id="MBE0457161.1"/>
    </source>
</evidence>